<dbReference type="InterPro" id="IPR006675">
    <property type="entry name" value="HDIG_dom"/>
</dbReference>
<dbReference type="PANTHER" id="PTHR43155">
    <property type="entry name" value="CYCLIC DI-GMP PHOSPHODIESTERASE PA4108-RELATED"/>
    <property type="match status" value="1"/>
</dbReference>
<name>A0A0A3HZZ6_9BACL</name>
<proteinExistence type="predicted"/>
<dbReference type="Gene3D" id="1.10.3210.10">
    <property type="entry name" value="Hypothetical protein af1432"/>
    <property type="match status" value="1"/>
</dbReference>
<protein>
    <submittedName>
        <fullName evidence="2">Histidine kinase</fullName>
    </submittedName>
</protein>
<evidence type="ECO:0000259" key="1">
    <source>
        <dbReference type="PROSITE" id="PS51832"/>
    </source>
</evidence>
<keyword evidence="3" id="KW-1185">Reference proteome</keyword>
<accession>A0A0A3HZZ6</accession>
<dbReference type="GO" id="GO:0016301">
    <property type="term" value="F:kinase activity"/>
    <property type="evidence" value="ECO:0007669"/>
    <property type="project" value="UniProtKB-KW"/>
</dbReference>
<evidence type="ECO:0000313" key="2">
    <source>
        <dbReference type="EMBL" id="KGR78166.1"/>
    </source>
</evidence>
<reference evidence="2 3" key="1">
    <citation type="submission" date="2014-02" db="EMBL/GenBank/DDBJ databases">
        <title>Draft genome sequence of Lysinibacillus manganicus DSM 26584T.</title>
        <authorList>
            <person name="Zhang F."/>
            <person name="Wang G."/>
            <person name="Zhang L."/>
        </authorList>
    </citation>
    <scope>NUCLEOTIDE SEQUENCE [LARGE SCALE GENOMIC DNA]</scope>
    <source>
        <strain evidence="2 3">DSM 26584</strain>
    </source>
</reference>
<keyword evidence="2" id="KW-0808">Transferase</keyword>
<dbReference type="InterPro" id="IPR037522">
    <property type="entry name" value="HD_GYP_dom"/>
</dbReference>
<gene>
    <name evidence="2" type="ORF">CD29_12120</name>
</gene>
<dbReference type="PROSITE" id="PS51832">
    <property type="entry name" value="HD_GYP"/>
    <property type="match status" value="1"/>
</dbReference>
<dbReference type="NCBIfam" id="TIGR00277">
    <property type="entry name" value="HDIG"/>
    <property type="match status" value="1"/>
</dbReference>
<dbReference type="eggNOG" id="COG2206">
    <property type="taxonomic scope" value="Bacteria"/>
</dbReference>
<dbReference type="AlphaFoldDB" id="A0A0A3HZZ6"/>
<dbReference type="InterPro" id="IPR003607">
    <property type="entry name" value="HD/PDEase_dom"/>
</dbReference>
<dbReference type="CDD" id="cd00077">
    <property type="entry name" value="HDc"/>
    <property type="match status" value="1"/>
</dbReference>
<dbReference type="SMART" id="SM00471">
    <property type="entry name" value="HDc"/>
    <property type="match status" value="1"/>
</dbReference>
<feature type="domain" description="HD-GYP" evidence="1">
    <location>
        <begin position="113"/>
        <end position="309"/>
    </location>
</feature>
<dbReference type="Pfam" id="PF13487">
    <property type="entry name" value="HD_5"/>
    <property type="match status" value="1"/>
</dbReference>
<dbReference type="PANTHER" id="PTHR43155:SF2">
    <property type="entry name" value="CYCLIC DI-GMP PHOSPHODIESTERASE PA4108"/>
    <property type="match status" value="1"/>
</dbReference>
<evidence type="ECO:0000313" key="3">
    <source>
        <dbReference type="Proteomes" id="UP000030416"/>
    </source>
</evidence>
<dbReference type="SUPFAM" id="SSF109604">
    <property type="entry name" value="HD-domain/PDEase-like"/>
    <property type="match status" value="1"/>
</dbReference>
<keyword evidence="2" id="KW-0418">Kinase</keyword>
<dbReference type="RefSeq" id="WP_036186934.1">
    <property type="nucleotide sequence ID" value="NZ_AVDA01000013.1"/>
</dbReference>
<comment type="caution">
    <text evidence="2">The sequence shown here is derived from an EMBL/GenBank/DDBJ whole genome shotgun (WGS) entry which is preliminary data.</text>
</comment>
<dbReference type="STRING" id="1384049.CD29_12120"/>
<organism evidence="2 3">
    <name type="scientific">Ureibacillus manganicus DSM 26584</name>
    <dbReference type="NCBI Taxonomy" id="1384049"/>
    <lineage>
        <taxon>Bacteria</taxon>
        <taxon>Bacillati</taxon>
        <taxon>Bacillota</taxon>
        <taxon>Bacilli</taxon>
        <taxon>Bacillales</taxon>
        <taxon>Caryophanaceae</taxon>
        <taxon>Ureibacillus</taxon>
    </lineage>
</organism>
<dbReference type="OrthoDB" id="9759601at2"/>
<sequence>MRLISLDVLQPGMIIANTIWNESGRPLIQKDVVVSQQIINRLKQLNIKYVYIEDKISKGIEVRESIPVQKRLGAVKKITESFKKLKGVEGKKASYILDQQSSEIGKLVDELLDSILNSKEMLTIITDSFLYDEYLYQHSFQVTLYSLAIAKELGYPHKELKLIGIGAMLHDVGKLQIPTSILFKPGRLTDEEFETMKQHTTFGFDILRNLHSISLLVAHCAFQHHERLDGSGYPRGLVEKDIHPYAKILAIADVFDAVTSDRVYRNKMLPSEGVQLIESGSGKIFDKKCVEAFKRCIVHYPNGTIVLLTDGRRGVVAKQNLNNSSLPLVRIFEENNTLVKSTYMINLEEHPQVLIEKIEPDYLAAVE</sequence>
<dbReference type="Proteomes" id="UP000030416">
    <property type="component" value="Unassembled WGS sequence"/>
</dbReference>
<dbReference type="EMBL" id="JPVN01000013">
    <property type="protein sequence ID" value="KGR78166.1"/>
    <property type="molecule type" value="Genomic_DNA"/>
</dbReference>